<reference evidence="6" key="1">
    <citation type="submission" date="2016-11" db="EMBL/GenBank/DDBJ databases">
        <title>Trade-off between light-utilization and light-protection in marine flavobacteria.</title>
        <authorList>
            <person name="Kumagai Y."/>
            <person name="Yoshizawa S."/>
            <person name="Kogure K."/>
        </authorList>
    </citation>
    <scope>NUCLEOTIDE SEQUENCE [LARGE SCALE GENOMIC DNA]</scope>
    <source>
        <strain evidence="6">SG-18</strain>
    </source>
</reference>
<organism evidence="5 6">
    <name type="scientific">Aureicoccus marinus</name>
    <dbReference type="NCBI Taxonomy" id="754435"/>
    <lineage>
        <taxon>Bacteria</taxon>
        <taxon>Pseudomonadati</taxon>
        <taxon>Bacteroidota</taxon>
        <taxon>Flavobacteriia</taxon>
        <taxon>Flavobacteriales</taxon>
        <taxon>Flavobacteriaceae</taxon>
        <taxon>Aureicoccus</taxon>
    </lineage>
</organism>
<dbReference type="InterPro" id="IPR014284">
    <property type="entry name" value="RNA_pol_sigma-70_dom"/>
</dbReference>
<sequence length="177" mass="20909">MEKKEAQLQKRLRDGDRKALEQVYIQYKDAFVAYLSDRVIVRDQLEDLYQDTVVSLFQNFVLKQLELESSSIKTYLFAIGKNKAAAHFRGPQLVSREEIEPKEAIYQIEKENLSEEQLALKKAFERLSDSCRQLLRLHYYRGLTDKEIKKMTDYKDINTIKSSRSRCLKKLKSLIHE</sequence>
<dbReference type="EMBL" id="MQVX01000001">
    <property type="protein sequence ID" value="PQJ16056.1"/>
    <property type="molecule type" value="Genomic_DNA"/>
</dbReference>
<dbReference type="GO" id="GO:0006352">
    <property type="term" value="P:DNA-templated transcription initiation"/>
    <property type="evidence" value="ECO:0007669"/>
    <property type="project" value="InterPro"/>
</dbReference>
<dbReference type="InterPro" id="IPR036388">
    <property type="entry name" value="WH-like_DNA-bd_sf"/>
</dbReference>
<protein>
    <submittedName>
        <fullName evidence="5">Uncharacterized protein</fullName>
    </submittedName>
</protein>
<dbReference type="InterPro" id="IPR013324">
    <property type="entry name" value="RNA_pol_sigma_r3/r4-like"/>
</dbReference>
<evidence type="ECO:0000313" key="5">
    <source>
        <dbReference type="EMBL" id="PQJ16056.1"/>
    </source>
</evidence>
<proteinExistence type="inferred from homology"/>
<keyword evidence="2" id="KW-0805">Transcription regulation</keyword>
<accession>A0A2S7T9A8</accession>
<name>A0A2S7T9A8_9FLAO</name>
<keyword evidence="3" id="KW-0731">Sigma factor</keyword>
<dbReference type="InterPro" id="IPR039425">
    <property type="entry name" value="RNA_pol_sigma-70-like"/>
</dbReference>
<dbReference type="AlphaFoldDB" id="A0A2S7T9A8"/>
<dbReference type="PANTHER" id="PTHR43133">
    <property type="entry name" value="RNA POLYMERASE ECF-TYPE SIGMA FACTO"/>
    <property type="match status" value="1"/>
</dbReference>
<evidence type="ECO:0000256" key="3">
    <source>
        <dbReference type="ARBA" id="ARBA00023082"/>
    </source>
</evidence>
<gene>
    <name evidence="5" type="ORF">BST99_10260</name>
</gene>
<evidence type="ECO:0000256" key="1">
    <source>
        <dbReference type="ARBA" id="ARBA00010641"/>
    </source>
</evidence>
<dbReference type="SUPFAM" id="SSF88946">
    <property type="entry name" value="Sigma2 domain of RNA polymerase sigma factors"/>
    <property type="match status" value="1"/>
</dbReference>
<dbReference type="Proteomes" id="UP000239366">
    <property type="component" value="Unassembled WGS sequence"/>
</dbReference>
<dbReference type="InterPro" id="IPR013325">
    <property type="entry name" value="RNA_pol_sigma_r2"/>
</dbReference>
<comment type="caution">
    <text evidence="5">The sequence shown here is derived from an EMBL/GenBank/DDBJ whole genome shotgun (WGS) entry which is preliminary data.</text>
</comment>
<dbReference type="PANTHER" id="PTHR43133:SF62">
    <property type="entry name" value="RNA POLYMERASE SIGMA FACTOR SIGZ"/>
    <property type="match status" value="1"/>
</dbReference>
<dbReference type="Gene3D" id="1.10.1740.10">
    <property type="match status" value="1"/>
</dbReference>
<keyword evidence="4" id="KW-0804">Transcription</keyword>
<dbReference type="GO" id="GO:0016987">
    <property type="term" value="F:sigma factor activity"/>
    <property type="evidence" value="ECO:0007669"/>
    <property type="project" value="UniProtKB-KW"/>
</dbReference>
<dbReference type="Gene3D" id="1.10.10.10">
    <property type="entry name" value="Winged helix-like DNA-binding domain superfamily/Winged helix DNA-binding domain"/>
    <property type="match status" value="1"/>
</dbReference>
<keyword evidence="6" id="KW-1185">Reference proteome</keyword>
<evidence type="ECO:0000256" key="2">
    <source>
        <dbReference type="ARBA" id="ARBA00023015"/>
    </source>
</evidence>
<dbReference type="NCBIfam" id="TIGR02937">
    <property type="entry name" value="sigma70-ECF"/>
    <property type="match status" value="1"/>
</dbReference>
<dbReference type="SUPFAM" id="SSF88659">
    <property type="entry name" value="Sigma3 and sigma4 domains of RNA polymerase sigma factors"/>
    <property type="match status" value="1"/>
</dbReference>
<dbReference type="RefSeq" id="WP_105001725.1">
    <property type="nucleotide sequence ID" value="NZ_MQVX01000001.1"/>
</dbReference>
<evidence type="ECO:0000256" key="4">
    <source>
        <dbReference type="ARBA" id="ARBA00023163"/>
    </source>
</evidence>
<evidence type="ECO:0000313" key="6">
    <source>
        <dbReference type="Proteomes" id="UP000239366"/>
    </source>
</evidence>
<comment type="similarity">
    <text evidence="1">Belongs to the sigma-70 factor family. ECF subfamily.</text>
</comment>
<dbReference type="OrthoDB" id="1099849at2"/>